<feature type="compositionally biased region" description="Low complexity" evidence="1">
    <location>
        <begin position="139"/>
        <end position="152"/>
    </location>
</feature>
<dbReference type="EMBL" id="CM008047">
    <property type="protein sequence ID" value="PAN14136.1"/>
    <property type="molecule type" value="Genomic_DNA"/>
</dbReference>
<feature type="region of interest" description="Disordered" evidence="1">
    <location>
        <begin position="172"/>
        <end position="454"/>
    </location>
</feature>
<dbReference type="Gramene" id="PAN14136">
    <property type="protein sequence ID" value="PAN14136"/>
    <property type="gene ID" value="PAHAL_2G386400"/>
</dbReference>
<evidence type="ECO:0000256" key="1">
    <source>
        <dbReference type="SAM" id="MobiDB-lite"/>
    </source>
</evidence>
<name>A0A2S3H2M4_9POAL</name>
<feature type="compositionally biased region" description="Polar residues" evidence="1">
    <location>
        <begin position="372"/>
        <end position="390"/>
    </location>
</feature>
<reference evidence="2" key="1">
    <citation type="submission" date="2018-04" db="EMBL/GenBank/DDBJ databases">
        <title>WGS assembly of Panicum hallii.</title>
        <authorList>
            <person name="Lovell J."/>
            <person name="Jenkins J."/>
            <person name="Lowry D."/>
            <person name="Mamidi S."/>
            <person name="Sreedasyam A."/>
            <person name="Weng X."/>
            <person name="Barry K."/>
            <person name="Bonette J."/>
            <person name="Campitelli B."/>
            <person name="Daum C."/>
            <person name="Gordon S."/>
            <person name="Gould B."/>
            <person name="Lipzen A."/>
            <person name="Macqueen A."/>
            <person name="Palacio-Mejia J."/>
            <person name="Plott C."/>
            <person name="Shakirov E."/>
            <person name="Shu S."/>
            <person name="Yoshinaga Y."/>
            <person name="Zane M."/>
            <person name="Rokhsar D."/>
            <person name="Grimwood J."/>
            <person name="Schmutz J."/>
            <person name="Juenger T."/>
        </authorList>
    </citation>
    <scope>NUCLEOTIDE SEQUENCE [LARGE SCALE GENOMIC DNA]</scope>
    <source>
        <strain evidence="2">FIL2</strain>
    </source>
</reference>
<dbReference type="AlphaFoldDB" id="A0A2S3H2M4"/>
<dbReference type="PANTHER" id="PTHR33737:SF22">
    <property type="entry name" value="OS05G0121800 PROTEIN"/>
    <property type="match status" value="1"/>
</dbReference>
<accession>A0A2S3H2M4</accession>
<feature type="region of interest" description="Disordered" evidence="1">
    <location>
        <begin position="123"/>
        <end position="152"/>
    </location>
</feature>
<feature type="compositionally biased region" description="Polar residues" evidence="1">
    <location>
        <begin position="423"/>
        <end position="445"/>
    </location>
</feature>
<feature type="compositionally biased region" description="Low complexity" evidence="1">
    <location>
        <begin position="180"/>
        <end position="194"/>
    </location>
</feature>
<organism evidence="2">
    <name type="scientific">Panicum hallii</name>
    <dbReference type="NCBI Taxonomy" id="206008"/>
    <lineage>
        <taxon>Eukaryota</taxon>
        <taxon>Viridiplantae</taxon>
        <taxon>Streptophyta</taxon>
        <taxon>Embryophyta</taxon>
        <taxon>Tracheophyta</taxon>
        <taxon>Spermatophyta</taxon>
        <taxon>Magnoliopsida</taxon>
        <taxon>Liliopsida</taxon>
        <taxon>Poales</taxon>
        <taxon>Poaceae</taxon>
        <taxon>PACMAD clade</taxon>
        <taxon>Panicoideae</taxon>
        <taxon>Panicodae</taxon>
        <taxon>Paniceae</taxon>
        <taxon>Panicinae</taxon>
        <taxon>Panicum</taxon>
        <taxon>Panicum sect. Panicum</taxon>
    </lineage>
</organism>
<sequence length="833" mass="87588">MEALSLIDVSAEDDLLLDLATPPPAQAPPRHPDPPHAGSLVGAEATSYLDPAGGSTDAAGLTADTDGVMEDQAAPERAESPKQRKAKTGANLRKSLAWNSAFFTSEGVLDTEELAIVNSTFRKTQGSRLPGIVEEMSKSGESTTSTLESETWVTESLETELFDNVRASIQRSLGKPNKVPGGPAASSKPPKATANVLRITARKGVDRMPQSKIRTPVSTSQGGVGAKQRPQVNVKDSATARVNLPGPAEEKISSKPPRALPRVAMMRSSTNTAITSATSDKRSSTGGAVNRQAAGKTANTSASVRPGGGTKSNSISKSGAFTSASSSRGVPMDTRSEARTKSTLSNKIITAQRVPVRSSSKSDIAVQRVPVRSSSKSDISKTVPSRSSGNKFPARGHAGRASPSISPCSSVDSMSSVISGASTASTVGKMSHTSESLNTLSPSLRKSNDLPLTPKLRHPIVTEEDSLGTAACRDNSKATSDTTNMGKGFKPSGLRRPTPKIGYFDAEKSIDQNIGAQVQLQPVKMQCLLPATPKSQPPTQNLNAASSTFAQQESNPDAVPLPHEESDPSKSKAVKALPLKVAQVEVEPFKVAEPESCTVQTDPIVAEHEADKSVDQNVGPQLKLQSLKIQCSLPATPNSTFVEQESKPIAGPHHEASVSKSKVMPLQAAQMEAEPSKLAEPEVCMHQSSPVVAKQEPEKSIDQNIGASVQLPLKEIQCLHPATPTSQASSTFCQQKSKPVTAPHEEISACKSKAAKAVPLKTVQVEVDCLKVAEPEVCLHKTDSVVAADTPKENIPAVHQNIKANVDSNSLVDMLTQKLSSISLGEATPDMAS</sequence>
<proteinExistence type="predicted"/>
<dbReference type="GO" id="GO:0008017">
    <property type="term" value="F:microtubule binding"/>
    <property type="evidence" value="ECO:0007669"/>
    <property type="project" value="InterPro"/>
</dbReference>
<feature type="compositionally biased region" description="Polar residues" evidence="1">
    <location>
        <begin position="212"/>
        <end position="221"/>
    </location>
</feature>
<feature type="region of interest" description="Disordered" evidence="1">
    <location>
        <begin position="473"/>
        <end position="498"/>
    </location>
</feature>
<gene>
    <name evidence="2" type="ORF">PAHAL_2G386400</name>
</gene>
<dbReference type="InterPro" id="IPR045882">
    <property type="entry name" value="GPT1/2"/>
</dbReference>
<feature type="compositionally biased region" description="Low complexity" evidence="1">
    <location>
        <begin position="401"/>
        <end position="422"/>
    </location>
</feature>
<dbReference type="Proteomes" id="UP000243499">
    <property type="component" value="Chromosome 2"/>
</dbReference>
<feature type="compositionally biased region" description="Polar residues" evidence="1">
    <location>
        <begin position="533"/>
        <end position="555"/>
    </location>
</feature>
<feature type="region of interest" description="Disordered" evidence="1">
    <location>
        <begin position="17"/>
        <end position="89"/>
    </location>
</feature>
<feature type="region of interest" description="Disordered" evidence="1">
    <location>
        <begin position="531"/>
        <end position="572"/>
    </location>
</feature>
<evidence type="ECO:0000313" key="2">
    <source>
        <dbReference type="EMBL" id="PAN14136.1"/>
    </source>
</evidence>
<protein>
    <submittedName>
        <fullName evidence="2">Uncharacterized protein</fullName>
    </submittedName>
</protein>
<feature type="compositionally biased region" description="Low complexity" evidence="1">
    <location>
        <begin position="268"/>
        <end position="278"/>
    </location>
</feature>
<dbReference type="PANTHER" id="PTHR33737">
    <property type="entry name" value="OS05G0121800 PROTEIN"/>
    <property type="match status" value="1"/>
</dbReference>
<feature type="compositionally biased region" description="Low complexity" evidence="1">
    <location>
        <begin position="314"/>
        <end position="327"/>
    </location>
</feature>